<name>A0ABT0VL81_9LACO</name>
<evidence type="ECO:0000313" key="7">
    <source>
        <dbReference type="Proteomes" id="UP001057481"/>
    </source>
</evidence>
<dbReference type="PROSITE" id="PS01129">
    <property type="entry name" value="PSI_RLU"/>
    <property type="match status" value="1"/>
</dbReference>
<dbReference type="RefSeq" id="WP_205143374.1">
    <property type="nucleotide sequence ID" value="NZ_JAFBDN010000005.1"/>
</dbReference>
<accession>A0ABT0VL81</accession>
<protein>
    <recommendedName>
        <fullName evidence="3">RNA pseudouridylate synthase</fullName>
    </recommendedName>
    <alternativeName>
        <fullName evidence="4">RNA-uridine isomerase</fullName>
    </alternativeName>
</protein>
<evidence type="ECO:0000259" key="5">
    <source>
        <dbReference type="Pfam" id="PF00849"/>
    </source>
</evidence>
<evidence type="ECO:0000256" key="2">
    <source>
        <dbReference type="ARBA" id="ARBA00010876"/>
    </source>
</evidence>
<dbReference type="Proteomes" id="UP001057481">
    <property type="component" value="Unassembled WGS sequence"/>
</dbReference>
<keyword evidence="7" id="KW-1185">Reference proteome</keyword>
<comment type="catalytic activity">
    <reaction evidence="1">
        <text>a uridine in RNA = a pseudouridine in RNA</text>
        <dbReference type="Rhea" id="RHEA:48348"/>
        <dbReference type="Rhea" id="RHEA-COMP:12068"/>
        <dbReference type="Rhea" id="RHEA-COMP:12069"/>
        <dbReference type="ChEBI" id="CHEBI:65314"/>
        <dbReference type="ChEBI" id="CHEBI:65315"/>
    </reaction>
</comment>
<evidence type="ECO:0000256" key="1">
    <source>
        <dbReference type="ARBA" id="ARBA00000073"/>
    </source>
</evidence>
<reference evidence="6" key="1">
    <citation type="submission" date="2021-04" db="EMBL/GenBank/DDBJ databases">
        <title>Taxonomic assessment of Weissella genus.</title>
        <authorList>
            <person name="Fanelli F."/>
            <person name="Chieffi D."/>
            <person name="Dell'Aquila A."/>
            <person name="Gyu-Sung C."/>
            <person name="Franz C.M.A.P."/>
            <person name="Fusco V."/>
        </authorList>
    </citation>
    <scope>NUCLEOTIDE SEQUENCE</scope>
    <source>
        <strain evidence="6">LMG 25373</strain>
    </source>
</reference>
<dbReference type="Gene3D" id="3.30.2350.10">
    <property type="entry name" value="Pseudouridine synthase"/>
    <property type="match status" value="1"/>
</dbReference>
<sequence>MNEWIYKVVLPKNQAAISIKNQLIAWYIPRRLRGSLRMRKAIRLNGINQPVSTILQPNDQLELLFIESDFKVPISNYVIDNAVKVDVLYENNDLLVINKPAGYKTHPNFTGETGTVMNFVAAYLAHKQQVPYMVHRLDLPTSGALIVAKNPIVVPILNQMIAAKIIERTYLAWVNGVVRAPSGVLSQPIGHDPADQRKRKVNGVDAQPAITYWYQVQQTYQKTLLRLQLATGRTHQLRVHLQNWGHPIIGDPLYEKTLSYQRMLLHSVTVKLYIPFSNNLQFVSAPLPHDFPINISVKLE</sequence>
<organism evidence="6 7">
    <name type="scientific">Periweissella beninensis</name>
    <dbReference type="NCBI Taxonomy" id="504936"/>
    <lineage>
        <taxon>Bacteria</taxon>
        <taxon>Bacillati</taxon>
        <taxon>Bacillota</taxon>
        <taxon>Bacilli</taxon>
        <taxon>Lactobacillales</taxon>
        <taxon>Lactobacillaceae</taxon>
        <taxon>Periweissella</taxon>
    </lineage>
</organism>
<dbReference type="InterPro" id="IPR020103">
    <property type="entry name" value="PsdUridine_synth_cat_dom_sf"/>
</dbReference>
<evidence type="ECO:0000256" key="3">
    <source>
        <dbReference type="ARBA" id="ARBA00031870"/>
    </source>
</evidence>
<dbReference type="PANTHER" id="PTHR21600:SF87">
    <property type="entry name" value="RNA PSEUDOURIDYLATE SYNTHASE DOMAIN-CONTAINING PROTEIN 1"/>
    <property type="match status" value="1"/>
</dbReference>
<evidence type="ECO:0000313" key="6">
    <source>
        <dbReference type="EMBL" id="MCM2437679.1"/>
    </source>
</evidence>
<gene>
    <name evidence="6" type="ORF">KAK10_07125</name>
</gene>
<dbReference type="EMBL" id="JAGMVS010000066">
    <property type="protein sequence ID" value="MCM2437679.1"/>
    <property type="molecule type" value="Genomic_DNA"/>
</dbReference>
<dbReference type="InterPro" id="IPR006224">
    <property type="entry name" value="PsdUridine_synth_RluA-like_CS"/>
</dbReference>
<dbReference type="PANTHER" id="PTHR21600">
    <property type="entry name" value="MITOCHONDRIAL RNA PSEUDOURIDINE SYNTHASE"/>
    <property type="match status" value="1"/>
</dbReference>
<dbReference type="CDD" id="cd02869">
    <property type="entry name" value="PseudoU_synth_RluA_like"/>
    <property type="match status" value="1"/>
</dbReference>
<dbReference type="InterPro" id="IPR050188">
    <property type="entry name" value="RluA_PseudoU_synthase"/>
</dbReference>
<dbReference type="SUPFAM" id="SSF55120">
    <property type="entry name" value="Pseudouridine synthase"/>
    <property type="match status" value="1"/>
</dbReference>
<comment type="caution">
    <text evidence="6">The sequence shown here is derived from an EMBL/GenBank/DDBJ whole genome shotgun (WGS) entry which is preliminary data.</text>
</comment>
<dbReference type="InterPro" id="IPR006145">
    <property type="entry name" value="PsdUridine_synth_RsuA/RluA"/>
</dbReference>
<proteinExistence type="inferred from homology"/>
<feature type="domain" description="Pseudouridine synthase RsuA/RluA-like" evidence="5">
    <location>
        <begin position="93"/>
        <end position="242"/>
    </location>
</feature>
<comment type="similarity">
    <text evidence="2">Belongs to the pseudouridine synthase RluA family.</text>
</comment>
<dbReference type="Pfam" id="PF00849">
    <property type="entry name" value="PseudoU_synth_2"/>
    <property type="match status" value="1"/>
</dbReference>
<evidence type="ECO:0000256" key="4">
    <source>
        <dbReference type="ARBA" id="ARBA00033164"/>
    </source>
</evidence>